<evidence type="ECO:0000256" key="2">
    <source>
        <dbReference type="ARBA" id="ARBA00006024"/>
    </source>
</evidence>
<dbReference type="InterPro" id="IPR059000">
    <property type="entry name" value="ATPase_P-type_domA"/>
</dbReference>
<comment type="subcellular location">
    <subcellularLocation>
        <location evidence="1">Membrane</location>
        <topology evidence="1">Multi-pass membrane protein</topology>
    </subcellularLocation>
</comment>
<dbReference type="Proteomes" id="UP000198558">
    <property type="component" value="Unassembled WGS sequence"/>
</dbReference>
<protein>
    <submittedName>
        <fullName evidence="5">E1-E2 ATPase</fullName>
    </submittedName>
</protein>
<feature type="transmembrane region" description="Helical" evidence="3">
    <location>
        <begin position="624"/>
        <end position="642"/>
    </location>
</feature>
<dbReference type="Gene3D" id="3.40.50.1000">
    <property type="entry name" value="HAD superfamily/HAD-like"/>
    <property type="match status" value="1"/>
</dbReference>
<gene>
    <name evidence="5" type="ORF">SAMN04489758_12523</name>
</gene>
<dbReference type="InterPro" id="IPR023214">
    <property type="entry name" value="HAD_sf"/>
</dbReference>
<evidence type="ECO:0000259" key="4">
    <source>
        <dbReference type="Pfam" id="PF00122"/>
    </source>
</evidence>
<feature type="transmembrane region" description="Helical" evidence="3">
    <location>
        <begin position="392"/>
        <end position="413"/>
    </location>
</feature>
<feature type="transmembrane region" description="Helical" evidence="3">
    <location>
        <begin position="598"/>
        <end position="618"/>
    </location>
</feature>
<keyword evidence="3" id="KW-0472">Membrane</keyword>
<dbReference type="PANTHER" id="PTHR48085:SF5">
    <property type="entry name" value="CADMIUM_ZINC-TRANSPORTING ATPASE HMA4-RELATED"/>
    <property type="match status" value="1"/>
</dbReference>
<dbReference type="InterPro" id="IPR051014">
    <property type="entry name" value="Cation_Transport_ATPase_IB"/>
</dbReference>
<evidence type="ECO:0000256" key="3">
    <source>
        <dbReference type="SAM" id="Phobius"/>
    </source>
</evidence>
<organism evidence="5 6">
    <name type="scientific">Thomasclavelia cocleata</name>
    <dbReference type="NCBI Taxonomy" id="69824"/>
    <lineage>
        <taxon>Bacteria</taxon>
        <taxon>Bacillati</taxon>
        <taxon>Bacillota</taxon>
        <taxon>Erysipelotrichia</taxon>
        <taxon>Erysipelotrichales</taxon>
        <taxon>Coprobacillaceae</taxon>
        <taxon>Thomasclavelia</taxon>
    </lineage>
</organism>
<dbReference type="GO" id="GO:0016020">
    <property type="term" value="C:membrane"/>
    <property type="evidence" value="ECO:0007669"/>
    <property type="project" value="TreeGrafter"/>
</dbReference>
<dbReference type="SUPFAM" id="SSF81653">
    <property type="entry name" value="Calcium ATPase, transduction domain A"/>
    <property type="match status" value="1"/>
</dbReference>
<dbReference type="EMBL" id="FOIN01000025">
    <property type="protein sequence ID" value="SET65519.1"/>
    <property type="molecule type" value="Genomic_DNA"/>
</dbReference>
<keyword evidence="3" id="KW-0812">Transmembrane</keyword>
<evidence type="ECO:0000313" key="6">
    <source>
        <dbReference type="Proteomes" id="UP000198558"/>
    </source>
</evidence>
<evidence type="ECO:0000256" key="1">
    <source>
        <dbReference type="ARBA" id="ARBA00004141"/>
    </source>
</evidence>
<dbReference type="RefSeq" id="WP_092354875.1">
    <property type="nucleotide sequence ID" value="NZ_FOIN01000025.1"/>
</dbReference>
<dbReference type="PANTHER" id="PTHR48085">
    <property type="entry name" value="CADMIUM/ZINC-TRANSPORTING ATPASE HMA2-RELATED"/>
    <property type="match status" value="1"/>
</dbReference>
<dbReference type="Gene3D" id="2.70.150.10">
    <property type="entry name" value="Calcium-transporting ATPase, cytoplasmic transduction domain A"/>
    <property type="match status" value="1"/>
</dbReference>
<sequence length="649" mass="73867">MARNFYIDNINDINKLNEISILLNGMEEVSRIKISKTEISFYCEHPENVHEVLKECYPELVLKEEINSRKREFIAPENKTEYIFMFTNLETEEEAKEIEEVISRYSAYENVSLDFTNKLLKVTTSQKNILVRLNRLVDKVNPNIDVEQWKKPFKSQDLFQEKYLKTMSKLAILFVALALGLVTRNDPSIVTNIAWLVAIIIFNETILRRAYRDLKVKHYISENITINIACLFGWVYGAYVETLVVSLIFQLSERFQMYLINLTMEKINNEISPVQLGRREIKKNEYEMVSLEDIDIGDIIVIMPGETIPLGGKVVSGTSDLDMFAINGSDILDKVNEGSEVQSGSVNVSEMLKIEVLYTYDHSAMNKVLEIAMMAPVNSSRTHKLVELISKVYTVVLVVAGVVCATIVPFINIETNFKYVYLGAILLTISGSFAYKQVSSFAILSGVAKAFSKIIVIKENSGLDALNLCHTIIYDRFDGVEVTEEEMELFSKLSRINRDLIIYNDGPVDLENDQYQIYNNLSVKKKLEIMEEASVAGPVAYIGDNSKDIALLQKAYVGISRGGIKDKKVIENSDIMLMNSNLNTVMETFMISKKQKDVTFENIFMSLFINVIMMLVAISGILPWWVALVIYLLEVVIVLLNTHRIIDMK</sequence>
<dbReference type="InterPro" id="IPR008250">
    <property type="entry name" value="ATPase_P-typ_transduc_dom_A_sf"/>
</dbReference>
<dbReference type="GO" id="GO:0015086">
    <property type="term" value="F:cadmium ion transmembrane transporter activity"/>
    <property type="evidence" value="ECO:0007669"/>
    <property type="project" value="TreeGrafter"/>
</dbReference>
<name>A0A1I0G642_9FIRM</name>
<keyword evidence="6" id="KW-1185">Reference proteome</keyword>
<reference evidence="6" key="1">
    <citation type="submission" date="2016-10" db="EMBL/GenBank/DDBJ databases">
        <authorList>
            <person name="Varghese N."/>
            <person name="Submissions S."/>
        </authorList>
    </citation>
    <scope>NUCLEOTIDE SEQUENCE [LARGE SCALE GENOMIC DNA]</scope>
    <source>
        <strain evidence="6">DSM 1551</strain>
    </source>
</reference>
<dbReference type="AlphaFoldDB" id="A0A1I0G642"/>
<dbReference type="InterPro" id="IPR036412">
    <property type="entry name" value="HAD-like_sf"/>
</dbReference>
<dbReference type="SUPFAM" id="SSF56784">
    <property type="entry name" value="HAD-like"/>
    <property type="match status" value="1"/>
</dbReference>
<keyword evidence="3" id="KW-1133">Transmembrane helix</keyword>
<evidence type="ECO:0000313" key="5">
    <source>
        <dbReference type="EMBL" id="SET65519.1"/>
    </source>
</evidence>
<dbReference type="Pfam" id="PF00122">
    <property type="entry name" value="E1-E2_ATPase"/>
    <property type="match status" value="1"/>
</dbReference>
<feature type="domain" description="P-type ATPase A" evidence="4">
    <location>
        <begin position="281"/>
        <end position="370"/>
    </location>
</feature>
<accession>A0A1I0G642</accession>
<feature type="transmembrane region" description="Helical" evidence="3">
    <location>
        <begin position="163"/>
        <end position="183"/>
    </location>
</feature>
<proteinExistence type="inferred from homology"/>
<feature type="transmembrane region" description="Helical" evidence="3">
    <location>
        <begin position="189"/>
        <end position="207"/>
    </location>
</feature>
<dbReference type="GeneID" id="78288872"/>
<comment type="similarity">
    <text evidence="2">Belongs to the cation transport ATPase (P-type) (TC 3.A.3) family. Type IB subfamily.</text>
</comment>